<dbReference type="PANTHER" id="PTHR30349">
    <property type="entry name" value="PHAGE INTEGRASE-RELATED"/>
    <property type="match status" value="1"/>
</dbReference>
<proteinExistence type="inferred from homology"/>
<dbReference type="EMBL" id="LJFS01000029">
    <property type="protein sequence ID" value="KPG29686.1"/>
    <property type="molecule type" value="Genomic_DNA"/>
</dbReference>
<feature type="domain" description="Tyr recombinase" evidence="4">
    <location>
        <begin position="197"/>
        <end position="398"/>
    </location>
</feature>
<evidence type="ECO:0000313" key="8">
    <source>
        <dbReference type="Proteomes" id="UP000037962"/>
    </source>
</evidence>
<comment type="similarity">
    <text evidence="1">Belongs to the 'phage' integrase family.</text>
</comment>
<dbReference type="Proteomes" id="UP000037962">
    <property type="component" value="Unassembled WGS sequence"/>
</dbReference>
<protein>
    <recommendedName>
        <fullName evidence="4">Tyr recombinase domain-containing protein</fullName>
    </recommendedName>
</protein>
<dbReference type="EMBL" id="LJFO01000016">
    <property type="protein sequence ID" value="KPG04794.1"/>
    <property type="molecule type" value="Genomic_DNA"/>
</dbReference>
<dbReference type="Proteomes" id="UP000037843">
    <property type="component" value="Unassembled WGS sequence"/>
</dbReference>
<dbReference type="InterPro" id="IPR013762">
    <property type="entry name" value="Integrase-like_cat_sf"/>
</dbReference>
<dbReference type="InterPro" id="IPR011010">
    <property type="entry name" value="DNA_brk_join_enz"/>
</dbReference>
<dbReference type="AlphaFoldDB" id="A0A7V8LKJ7"/>
<dbReference type="OrthoDB" id="1822491at2"/>
<keyword evidence="3" id="KW-0233">DNA recombination</keyword>
<dbReference type="Gene3D" id="1.10.443.10">
    <property type="entry name" value="Intergrase catalytic core"/>
    <property type="match status" value="1"/>
</dbReference>
<evidence type="ECO:0000256" key="1">
    <source>
        <dbReference type="ARBA" id="ARBA00008857"/>
    </source>
</evidence>
<dbReference type="InterPro" id="IPR050090">
    <property type="entry name" value="Tyrosine_recombinase_XerCD"/>
</dbReference>
<dbReference type="InterPro" id="IPR002104">
    <property type="entry name" value="Integrase_catalytic"/>
</dbReference>
<sequence>MGRPGLGLGQHGRVKRTQLGPGKWEARCYYRDLSGDDLRPRKRTPLGVTDRHGAAAEQALLQHIEELRRTSPLAATDSEDGAISKNTRVTTLLQRRLDRMVEDNEPVRTRDTYRLRFNYWNANAEGLTVGECTPGRLYRILEAVQAQHGHTTAKQLRGNLIRVLDEAVRDGVVDTNPARVIAAPPKPRAKPETPKRKAAEPIEAAQLPAVLNALATSDYCLEADLTDPILMHIATGLRVSEILALRWKEFAPADKTIQVTGRVVRGTGIGLLRQPVNDESRKGVSPVIALPKFAVEMLVARAAEPRPGGMDLIFPSSIGTLRDTNNFAKQWRKARASLGETLEKTTGHSFRKTLGNLVTDERSDPRIAADVLGHTNVATTLKHYLQRNRVHHDAAALVEKAVRGPKPRKPRKS</sequence>
<evidence type="ECO:0000259" key="4">
    <source>
        <dbReference type="PROSITE" id="PS51898"/>
    </source>
</evidence>
<accession>A0A7V8LKJ7</accession>
<evidence type="ECO:0000313" key="6">
    <source>
        <dbReference type="EMBL" id="KPG29686.1"/>
    </source>
</evidence>
<dbReference type="GO" id="GO:0003677">
    <property type="term" value="F:DNA binding"/>
    <property type="evidence" value="ECO:0007669"/>
    <property type="project" value="UniProtKB-KW"/>
</dbReference>
<dbReference type="SUPFAM" id="SSF56349">
    <property type="entry name" value="DNA breaking-rejoining enzymes"/>
    <property type="match status" value="1"/>
</dbReference>
<dbReference type="Gene3D" id="1.10.150.130">
    <property type="match status" value="1"/>
</dbReference>
<evidence type="ECO:0000256" key="2">
    <source>
        <dbReference type="ARBA" id="ARBA00023125"/>
    </source>
</evidence>
<name>A0A7V8LKJ7_9MYCO</name>
<dbReference type="GO" id="GO:0015074">
    <property type="term" value="P:DNA integration"/>
    <property type="evidence" value="ECO:0007669"/>
    <property type="project" value="InterPro"/>
</dbReference>
<comment type="caution">
    <text evidence="5">The sequence shown here is derived from an EMBL/GenBank/DDBJ whole genome shotgun (WGS) entry which is preliminary data.</text>
</comment>
<dbReference type="KEGG" id="miz:BAB75_09710"/>
<dbReference type="PANTHER" id="PTHR30349:SF64">
    <property type="entry name" value="PROPHAGE INTEGRASE INTD-RELATED"/>
    <property type="match status" value="1"/>
</dbReference>
<dbReference type="GO" id="GO:0006310">
    <property type="term" value="P:DNA recombination"/>
    <property type="evidence" value="ECO:0007669"/>
    <property type="project" value="UniProtKB-KW"/>
</dbReference>
<evidence type="ECO:0000256" key="3">
    <source>
        <dbReference type="ARBA" id="ARBA00023172"/>
    </source>
</evidence>
<organism evidence="5 7">
    <name type="scientific">Mycobacteroides immunogenum</name>
    <dbReference type="NCBI Taxonomy" id="83262"/>
    <lineage>
        <taxon>Bacteria</taxon>
        <taxon>Bacillati</taxon>
        <taxon>Actinomycetota</taxon>
        <taxon>Actinomycetes</taxon>
        <taxon>Mycobacteriales</taxon>
        <taxon>Mycobacteriaceae</taxon>
        <taxon>Mycobacteroides</taxon>
    </lineage>
</organism>
<dbReference type="InterPro" id="IPR010998">
    <property type="entry name" value="Integrase_recombinase_N"/>
</dbReference>
<reference evidence="7 8" key="1">
    <citation type="submission" date="2015-09" db="EMBL/GenBank/DDBJ databases">
        <title>Genome Sequences of Mycobacterium immunogenum Isolates, Recuperated from a Chloraminated Drinking Water Distribution System Simulator Subjected to Episodes of Nitrification.</title>
        <authorList>
            <person name="Gomez-Alvarez V."/>
            <person name="Revetta R.P."/>
        </authorList>
    </citation>
    <scope>NUCLEOTIDE SEQUENCE [LARGE SCALE GENOMIC DNA]</scope>
    <source>
        <strain evidence="5 7">H008</strain>
        <strain evidence="6 8">H076</strain>
    </source>
</reference>
<keyword evidence="8" id="KW-1185">Reference proteome</keyword>
<evidence type="ECO:0000313" key="7">
    <source>
        <dbReference type="Proteomes" id="UP000037843"/>
    </source>
</evidence>
<dbReference type="PROSITE" id="PS51898">
    <property type="entry name" value="TYR_RECOMBINASE"/>
    <property type="match status" value="1"/>
</dbReference>
<gene>
    <name evidence="5" type="ORF">AN908_23425</name>
    <name evidence="6" type="ORF">AN912_20085</name>
</gene>
<evidence type="ECO:0000313" key="5">
    <source>
        <dbReference type="EMBL" id="KPG04794.1"/>
    </source>
</evidence>
<keyword evidence="2" id="KW-0238">DNA-binding</keyword>
<dbReference type="Pfam" id="PF00589">
    <property type="entry name" value="Phage_integrase"/>
    <property type="match status" value="1"/>
</dbReference>
<dbReference type="RefSeq" id="WP_043079563.1">
    <property type="nucleotide sequence ID" value="NZ_JACKUV010000024.1"/>
</dbReference>